<evidence type="ECO:0008006" key="4">
    <source>
        <dbReference type="Google" id="ProtNLM"/>
    </source>
</evidence>
<evidence type="ECO:0000313" key="3">
    <source>
        <dbReference type="Proteomes" id="UP000198575"/>
    </source>
</evidence>
<dbReference type="OrthoDB" id="277629at2"/>
<gene>
    <name evidence="2" type="ORF">SAMN05216289_12342</name>
</gene>
<organism evidence="2 3">
    <name type="scientific">Dokdonella immobilis</name>
    <dbReference type="NCBI Taxonomy" id="578942"/>
    <lineage>
        <taxon>Bacteria</taxon>
        <taxon>Pseudomonadati</taxon>
        <taxon>Pseudomonadota</taxon>
        <taxon>Gammaproteobacteria</taxon>
        <taxon>Lysobacterales</taxon>
        <taxon>Rhodanobacteraceae</taxon>
        <taxon>Dokdonella</taxon>
    </lineage>
</organism>
<dbReference type="Proteomes" id="UP000198575">
    <property type="component" value="Unassembled WGS sequence"/>
</dbReference>
<sequence>MKQPNHGIKAAAPTVWSATRVPLAALAALLLAASASADDKTTTGGGANVHQQRAAVEKSESIMAEAKTRSGLLAQYLFMRDAYASSTDFSFRVIFNQYLSWYQTWVGDYAGARNSFSIVQKAAKDDAPSPLQDPAYKAVPAVDAIARLAKGRRAVFFNENHSYPLTRTLTVQMLARLREEGFDTFAAETLYEADMEALAKRGHVVSETGFYTEEPVYADMVNEALRLGYRVVAYEALSDATGDARETEQARNLKRGVFDKHPEARLVVNAGYAHIQEHGKYLGGSAMAQHFSRMTDIDPLTVEQTMLIPHDKQASDHPYYREAVSRLAPKQPIAFVDKDGQPWSLKPKAYDISVLFPEETLEHGRPTWLALGGLRVAFEVSGRMCDEQYPCMIEARPVGEPDEAVPADRAVIEFKGRIAAYGDKVRQSIDPYPVTDLWLRPGKYEILARDLSNQPRHRQQIVVGAVGKTP</sequence>
<evidence type="ECO:0000313" key="2">
    <source>
        <dbReference type="EMBL" id="SFN46222.1"/>
    </source>
</evidence>
<dbReference type="STRING" id="578942.SAMN05216289_12342"/>
<feature type="chain" id="PRO_5011641907" description="Erythromycin esterase homolog" evidence="1">
    <location>
        <begin position="38"/>
        <end position="470"/>
    </location>
</feature>
<feature type="signal peptide" evidence="1">
    <location>
        <begin position="1"/>
        <end position="37"/>
    </location>
</feature>
<dbReference type="AlphaFoldDB" id="A0A1I4Z7G5"/>
<evidence type="ECO:0000256" key="1">
    <source>
        <dbReference type="SAM" id="SignalP"/>
    </source>
</evidence>
<dbReference type="EMBL" id="FOVF01000023">
    <property type="protein sequence ID" value="SFN46222.1"/>
    <property type="molecule type" value="Genomic_DNA"/>
</dbReference>
<name>A0A1I4Z7G5_9GAMM</name>
<protein>
    <recommendedName>
        <fullName evidence="4">Erythromycin esterase homolog</fullName>
    </recommendedName>
</protein>
<reference evidence="2 3" key="1">
    <citation type="submission" date="2016-10" db="EMBL/GenBank/DDBJ databases">
        <authorList>
            <person name="de Groot N.N."/>
        </authorList>
    </citation>
    <scope>NUCLEOTIDE SEQUENCE [LARGE SCALE GENOMIC DNA]</scope>
    <source>
        <strain evidence="2 3">CGMCC 1.7659</strain>
    </source>
</reference>
<keyword evidence="3" id="KW-1185">Reference proteome</keyword>
<dbReference type="RefSeq" id="WP_092409146.1">
    <property type="nucleotide sequence ID" value="NZ_FOVF01000023.1"/>
</dbReference>
<accession>A0A1I4Z7G5</accession>
<proteinExistence type="predicted"/>
<keyword evidence="1" id="KW-0732">Signal</keyword>